<comment type="caution">
    <text evidence="1">The sequence shown here is derived from an EMBL/GenBank/DDBJ whole genome shotgun (WGS) entry which is preliminary data.</text>
</comment>
<protein>
    <submittedName>
        <fullName evidence="1">Uncharacterized protein</fullName>
    </submittedName>
</protein>
<keyword evidence="2" id="KW-1185">Reference proteome</keyword>
<proteinExistence type="predicted"/>
<gene>
    <name evidence="1" type="ORF">HOLleu_14275</name>
</gene>
<name>A0A9Q1HCC5_HOLLE</name>
<organism evidence="1 2">
    <name type="scientific">Holothuria leucospilota</name>
    <name type="common">Black long sea cucumber</name>
    <name type="synonym">Mertensiothuria leucospilota</name>
    <dbReference type="NCBI Taxonomy" id="206669"/>
    <lineage>
        <taxon>Eukaryota</taxon>
        <taxon>Metazoa</taxon>
        <taxon>Echinodermata</taxon>
        <taxon>Eleutherozoa</taxon>
        <taxon>Echinozoa</taxon>
        <taxon>Holothuroidea</taxon>
        <taxon>Aspidochirotacea</taxon>
        <taxon>Aspidochirotida</taxon>
        <taxon>Holothuriidae</taxon>
        <taxon>Holothuria</taxon>
    </lineage>
</organism>
<dbReference type="EMBL" id="JAIZAY010000006">
    <property type="protein sequence ID" value="KAJ8040081.1"/>
    <property type="molecule type" value="Genomic_DNA"/>
</dbReference>
<dbReference type="AlphaFoldDB" id="A0A9Q1HCC5"/>
<dbReference type="Proteomes" id="UP001152320">
    <property type="component" value="Chromosome 6"/>
</dbReference>
<evidence type="ECO:0000313" key="1">
    <source>
        <dbReference type="EMBL" id="KAJ8040081.1"/>
    </source>
</evidence>
<accession>A0A9Q1HCC5</accession>
<reference evidence="1" key="1">
    <citation type="submission" date="2021-10" db="EMBL/GenBank/DDBJ databases">
        <title>Tropical sea cucumber genome reveals ecological adaptation and Cuvierian tubules defense mechanism.</title>
        <authorList>
            <person name="Chen T."/>
        </authorList>
    </citation>
    <scope>NUCLEOTIDE SEQUENCE</scope>
    <source>
        <strain evidence="1">Nanhai2018</strain>
        <tissue evidence="1">Muscle</tissue>
    </source>
</reference>
<evidence type="ECO:0000313" key="2">
    <source>
        <dbReference type="Proteomes" id="UP001152320"/>
    </source>
</evidence>
<sequence>MCNCRGKDSCPLVGKCLTTALVYKATVSGCGVEPKTYIGISGGPFKQRYYNHRKSFNHQKHAKEEEKSFGL</sequence>